<reference evidence="2" key="3">
    <citation type="submission" date="2025-09" db="UniProtKB">
        <authorList>
            <consortium name="Ensembl"/>
        </authorList>
    </citation>
    <scope>IDENTIFICATION</scope>
</reference>
<dbReference type="GO" id="GO:0001764">
    <property type="term" value="P:neuron migration"/>
    <property type="evidence" value="ECO:0007669"/>
    <property type="project" value="InterPro"/>
</dbReference>
<dbReference type="Ensembl" id="ENSUAMT00000020733.1">
    <property type="protein sequence ID" value="ENSUAMP00000018527.1"/>
    <property type="gene ID" value="ENSUAMG00000014683.1"/>
</dbReference>
<proteinExistence type="predicted"/>
<evidence type="ECO:0000313" key="2">
    <source>
        <dbReference type="Ensembl" id="ENSUAMP00000018527.1"/>
    </source>
</evidence>
<dbReference type="InterPro" id="IPR026995">
    <property type="entry name" value="Astrotactin"/>
</dbReference>
<dbReference type="GO" id="GO:0007158">
    <property type="term" value="P:neuron cell-cell adhesion"/>
    <property type="evidence" value="ECO:0007669"/>
    <property type="project" value="TreeGrafter"/>
</dbReference>
<dbReference type="GO" id="GO:0005768">
    <property type="term" value="C:endosome"/>
    <property type="evidence" value="ECO:0007669"/>
    <property type="project" value="TreeGrafter"/>
</dbReference>
<dbReference type="PANTHER" id="PTHR16592">
    <property type="entry name" value="ASTROTACTIN-1-LIKE"/>
    <property type="match status" value="1"/>
</dbReference>
<protein>
    <recommendedName>
        <fullName evidence="1">Astrotactin-1/2 Fn3 domain-containing protein</fullName>
    </recommendedName>
</protein>
<dbReference type="PANTHER" id="PTHR16592:SF8">
    <property type="entry name" value="ASTROTACTIN-1"/>
    <property type="match status" value="1"/>
</dbReference>
<evidence type="ECO:0000259" key="1">
    <source>
        <dbReference type="Pfam" id="PF19743"/>
    </source>
</evidence>
<keyword evidence="3" id="KW-1185">Reference proteome</keyword>
<dbReference type="AlphaFoldDB" id="A0A452RHT8"/>
<sequence>MPPVVTVWIIDDSPGVRMECQSKGRCPSSCPLCHVTSSPDTPAEPVLLEVTRAAPIYELVTNNQTQREATMSSLWCSGTGDVIEDWCRCDSTAFGADGLPTCAPLPQPVLRLSTVHEPSSTLVVLEWEHSEPPIGVQIVDYLIQNTVDSISWPSEHPYSLWEHFLISPCAPGIIVK</sequence>
<reference evidence="3" key="1">
    <citation type="submission" date="2016-06" db="EMBL/GenBank/DDBJ databases">
        <title>De novo assembly and RNA-Seq shows season-dependent expression and editing in black bear kidneys.</title>
        <authorList>
            <person name="Korstanje R."/>
            <person name="Srivastava A."/>
            <person name="Sarsani V.K."/>
            <person name="Sheehan S.M."/>
            <person name="Seger R.L."/>
            <person name="Barter M.E."/>
            <person name="Lindqvist C."/>
            <person name="Brody L.C."/>
            <person name="Mullikin J.C."/>
        </authorList>
    </citation>
    <scope>NUCLEOTIDE SEQUENCE [LARGE SCALE GENOMIC DNA]</scope>
</reference>
<name>A0A452RHT8_URSAM</name>
<dbReference type="InterPro" id="IPR045574">
    <property type="entry name" value="ASTN1_2_Fn3"/>
</dbReference>
<evidence type="ECO:0000313" key="3">
    <source>
        <dbReference type="Proteomes" id="UP000291022"/>
    </source>
</evidence>
<accession>A0A452RHT8</accession>
<dbReference type="Pfam" id="PF19743">
    <property type="entry name" value="ASTN1_2_fn3"/>
    <property type="match status" value="1"/>
</dbReference>
<organism evidence="2 3">
    <name type="scientific">Ursus americanus</name>
    <name type="common">American black bear</name>
    <name type="synonym">Euarctos americanus</name>
    <dbReference type="NCBI Taxonomy" id="9643"/>
    <lineage>
        <taxon>Eukaryota</taxon>
        <taxon>Metazoa</taxon>
        <taxon>Chordata</taxon>
        <taxon>Craniata</taxon>
        <taxon>Vertebrata</taxon>
        <taxon>Euteleostomi</taxon>
        <taxon>Mammalia</taxon>
        <taxon>Eutheria</taxon>
        <taxon>Laurasiatheria</taxon>
        <taxon>Carnivora</taxon>
        <taxon>Caniformia</taxon>
        <taxon>Ursidae</taxon>
        <taxon>Ursus</taxon>
    </lineage>
</organism>
<feature type="domain" description="Astrotactin-1/2 Fn3" evidence="1">
    <location>
        <begin position="106"/>
        <end position="145"/>
    </location>
</feature>
<dbReference type="Proteomes" id="UP000291022">
    <property type="component" value="Unassembled WGS sequence"/>
</dbReference>
<dbReference type="GO" id="GO:0016020">
    <property type="term" value="C:membrane"/>
    <property type="evidence" value="ECO:0007669"/>
    <property type="project" value="TreeGrafter"/>
</dbReference>
<dbReference type="GeneTree" id="ENSGT00390000003140"/>
<reference evidence="2" key="2">
    <citation type="submission" date="2025-08" db="UniProtKB">
        <authorList>
            <consortium name="Ensembl"/>
        </authorList>
    </citation>
    <scope>IDENTIFICATION</scope>
</reference>